<dbReference type="AlphaFoldDB" id="A0A1F5YJE7"/>
<dbReference type="EMBL" id="MFJB01000034">
    <property type="protein sequence ID" value="OGG00087.1"/>
    <property type="molecule type" value="Genomic_DNA"/>
</dbReference>
<proteinExistence type="predicted"/>
<evidence type="ECO:0000313" key="2">
    <source>
        <dbReference type="EMBL" id="OGG00087.1"/>
    </source>
</evidence>
<dbReference type="Gene3D" id="3.40.50.720">
    <property type="entry name" value="NAD(P)-binding Rossmann-like Domain"/>
    <property type="match status" value="1"/>
</dbReference>
<dbReference type="InterPro" id="IPR016040">
    <property type="entry name" value="NAD(P)-bd_dom"/>
</dbReference>
<dbReference type="Proteomes" id="UP000177396">
    <property type="component" value="Unassembled WGS sequence"/>
</dbReference>
<name>A0A1F5YJE7_9BACT</name>
<protein>
    <submittedName>
        <fullName evidence="2">CDP-paratose 2-epimerase</fullName>
    </submittedName>
</protein>
<sequence length="339" mass="38307">MKKNMLITGGAGFIGSNLAAHFIKQGYRVTVFDNLSRQGSRANIQWLKKIGSFTLQIGDVRKINDTKKAVRSQDIILHLAAQVAVTTSVIDPRPDFEINALGTFNLLERARQTDRKPVFIFSSTNKVYGGMEEINVVDKNGQYCYKDYPQGISEKHNLDFHSPYGCSKGTADQYVHDFYRIYGLPTVVLRQSCIYGPRQFGIEDQGWVAWFIIAAMTGKKITIYGDGKQVRDVLYIDDLVDLFDLILRKISIAGGKIYNVGGGPRNVLSVWAAFGPLLSRLFQKDIKVKRADWRPADQKVYISDIRLVEKELGWKPKIGVEEGVGKLYAWVKNNQNLFK</sequence>
<reference evidence="2 3" key="1">
    <citation type="journal article" date="2016" name="Nat. Commun.">
        <title>Thousands of microbial genomes shed light on interconnected biogeochemical processes in an aquifer system.</title>
        <authorList>
            <person name="Anantharaman K."/>
            <person name="Brown C.T."/>
            <person name="Hug L.A."/>
            <person name="Sharon I."/>
            <person name="Castelle C.J."/>
            <person name="Probst A.J."/>
            <person name="Thomas B.C."/>
            <person name="Singh A."/>
            <person name="Wilkins M.J."/>
            <person name="Karaoz U."/>
            <person name="Brodie E.L."/>
            <person name="Williams K.H."/>
            <person name="Hubbard S.S."/>
            <person name="Banfield J.F."/>
        </authorList>
    </citation>
    <scope>NUCLEOTIDE SEQUENCE [LARGE SCALE GENOMIC DNA]</scope>
</reference>
<evidence type="ECO:0000259" key="1">
    <source>
        <dbReference type="Pfam" id="PF16363"/>
    </source>
</evidence>
<gene>
    <name evidence="2" type="ORF">A2153_01805</name>
</gene>
<dbReference type="SUPFAM" id="SSF51735">
    <property type="entry name" value="NAD(P)-binding Rossmann-fold domains"/>
    <property type="match status" value="1"/>
</dbReference>
<dbReference type="InterPro" id="IPR036291">
    <property type="entry name" value="NAD(P)-bd_dom_sf"/>
</dbReference>
<dbReference type="Pfam" id="PF16363">
    <property type="entry name" value="GDP_Man_Dehyd"/>
    <property type="match status" value="1"/>
</dbReference>
<comment type="caution">
    <text evidence="2">The sequence shown here is derived from an EMBL/GenBank/DDBJ whole genome shotgun (WGS) entry which is preliminary data.</text>
</comment>
<accession>A0A1F5YJE7</accession>
<feature type="domain" description="NAD(P)-binding" evidence="1">
    <location>
        <begin position="6"/>
        <end position="325"/>
    </location>
</feature>
<dbReference type="PANTHER" id="PTHR43000">
    <property type="entry name" value="DTDP-D-GLUCOSE 4,6-DEHYDRATASE-RELATED"/>
    <property type="match status" value="1"/>
</dbReference>
<evidence type="ECO:0000313" key="3">
    <source>
        <dbReference type="Proteomes" id="UP000177396"/>
    </source>
</evidence>
<organism evidence="2 3">
    <name type="scientific">Candidatus Gottesmanbacteria bacterium RBG_16_38_7b</name>
    <dbReference type="NCBI Taxonomy" id="1798372"/>
    <lineage>
        <taxon>Bacteria</taxon>
        <taxon>Candidatus Gottesmaniibacteriota</taxon>
    </lineage>
</organism>